<dbReference type="EMBL" id="BOPV01000001">
    <property type="protein sequence ID" value="GIL38544.1"/>
    <property type="molecule type" value="Genomic_DNA"/>
</dbReference>
<accession>A0A8S8X7R6</accession>
<reference evidence="3" key="1">
    <citation type="submission" date="2021-02" db="EMBL/GenBank/DDBJ databases">
        <title>Genome sequence of Rhodospirillales sp. strain TMPK1 isolated from soil.</title>
        <authorList>
            <person name="Nakai R."/>
            <person name="Kusada H."/>
            <person name="Tamaki H."/>
        </authorList>
    </citation>
    <scope>NUCLEOTIDE SEQUENCE</scope>
    <source>
        <strain evidence="3">TMPK1</strain>
    </source>
</reference>
<feature type="domain" description="Ice-binding protein C-terminal" evidence="2">
    <location>
        <begin position="178"/>
        <end position="199"/>
    </location>
</feature>
<name>A0A8S8X7R6_9PROT</name>
<gene>
    <name evidence="3" type="ORF">TMPK1_07810</name>
</gene>
<feature type="region of interest" description="Disordered" evidence="1">
    <location>
        <begin position="1"/>
        <end position="32"/>
    </location>
</feature>
<dbReference type="Pfam" id="PF07589">
    <property type="entry name" value="PEP-CTERM"/>
    <property type="match status" value="1"/>
</dbReference>
<dbReference type="Proteomes" id="UP000681075">
    <property type="component" value="Unassembled WGS sequence"/>
</dbReference>
<dbReference type="InterPro" id="IPR013424">
    <property type="entry name" value="Ice-binding_C"/>
</dbReference>
<evidence type="ECO:0000256" key="1">
    <source>
        <dbReference type="SAM" id="MobiDB-lite"/>
    </source>
</evidence>
<organism evidence="3 4">
    <name type="scientific">Roseiterribacter gracilis</name>
    <dbReference type="NCBI Taxonomy" id="2812848"/>
    <lineage>
        <taxon>Bacteria</taxon>
        <taxon>Pseudomonadati</taxon>
        <taxon>Pseudomonadota</taxon>
        <taxon>Alphaproteobacteria</taxon>
        <taxon>Rhodospirillales</taxon>
        <taxon>Roseiterribacteraceae</taxon>
        <taxon>Roseiterribacter</taxon>
    </lineage>
</organism>
<dbReference type="AlphaFoldDB" id="A0A8S8X7R6"/>
<protein>
    <recommendedName>
        <fullName evidence="2">Ice-binding protein C-terminal domain-containing protein</fullName>
    </recommendedName>
</protein>
<dbReference type="NCBIfam" id="TIGR02595">
    <property type="entry name" value="PEP_CTERM"/>
    <property type="match status" value="1"/>
</dbReference>
<keyword evidence="4" id="KW-1185">Reference proteome</keyword>
<evidence type="ECO:0000313" key="3">
    <source>
        <dbReference type="EMBL" id="GIL38544.1"/>
    </source>
</evidence>
<sequence length="206" mass="20959">MAVAAPASAGVSWGSTPGGGNPNGLSSSQAGTTTIDFNSGAAPGFAGGAVTGPGTTSGQYAQPLDDTSRYYSVGPSTSSPSTLTLGSANNYFGLYWGSIDAYNTIKFYNGATLVASFTGLDINDPADGNQSSSATNRFVEFSFTGSDAFTSVQFLSTQNAFEFDNVAFGKVGGGGPNVPEPASAAILGMSLFGLGWARRRRNKHTV</sequence>
<proteinExistence type="predicted"/>
<evidence type="ECO:0000313" key="4">
    <source>
        <dbReference type="Proteomes" id="UP000681075"/>
    </source>
</evidence>
<evidence type="ECO:0000259" key="2">
    <source>
        <dbReference type="Pfam" id="PF07589"/>
    </source>
</evidence>
<comment type="caution">
    <text evidence="3">The sequence shown here is derived from an EMBL/GenBank/DDBJ whole genome shotgun (WGS) entry which is preliminary data.</text>
</comment>